<name>D7BM35_ARCHD</name>
<dbReference type="HOGENOM" id="CLU_999815_0_0_11"/>
<dbReference type="EMBL" id="CP002045">
    <property type="protein sequence ID" value="ADH91984.1"/>
    <property type="molecule type" value="Genomic_DNA"/>
</dbReference>
<dbReference type="Proteomes" id="UP000000376">
    <property type="component" value="Chromosome"/>
</dbReference>
<dbReference type="AlphaFoldDB" id="D7BM35"/>
<feature type="transmembrane region" description="Helical" evidence="1">
    <location>
        <begin position="97"/>
        <end position="116"/>
    </location>
</feature>
<protein>
    <submittedName>
        <fullName evidence="2">Uncharacterized protein</fullName>
    </submittedName>
</protein>
<evidence type="ECO:0000313" key="3">
    <source>
        <dbReference type="Proteomes" id="UP000000376"/>
    </source>
</evidence>
<keyword evidence="1" id="KW-0472">Membrane</keyword>
<accession>D7BM35</accession>
<sequence>MAPMSPREPFLWKNSDVSIEDQQVTGTALVPVPVNTPLTEIMERRAAYARALLGIYGATSLAVGAVFGPYAIAAAVAIMSGLLIAGWPYLLGLPNKVIPQVFLSLLALALIVTALFGTLAHSTIVAAVGVIGAFVAEMFRGHGRARLIEQLSGGFAGAVVLVSGSLWIHALRSHGKNVVIVAAVSLAIVALMHAFDSRAARVAGFVNGVAFAMGFGYVTRLPYESAALIGLAAAGAYLLTSRAVENLPRPSPALNGVARAMIPLLAVGVVGFVVAAQL</sequence>
<dbReference type="KEGG" id="ahe:Arch_0223"/>
<organism evidence="2 3">
    <name type="scientific">Arcanobacterium haemolyticum (strain ATCC 9345 / DSM 20595 / CCM 5947 / CCUG 17215 / LMG 16163 / NBRC 15585 / NCTC 8452 / 11018)</name>
    <dbReference type="NCBI Taxonomy" id="644284"/>
    <lineage>
        <taxon>Bacteria</taxon>
        <taxon>Bacillati</taxon>
        <taxon>Actinomycetota</taxon>
        <taxon>Actinomycetes</taxon>
        <taxon>Actinomycetales</taxon>
        <taxon>Actinomycetaceae</taxon>
        <taxon>Arcanobacterium</taxon>
    </lineage>
</organism>
<feature type="transmembrane region" description="Helical" evidence="1">
    <location>
        <begin position="256"/>
        <end position="276"/>
    </location>
</feature>
<feature type="transmembrane region" description="Helical" evidence="1">
    <location>
        <begin position="72"/>
        <end position="90"/>
    </location>
</feature>
<feature type="transmembrane region" description="Helical" evidence="1">
    <location>
        <begin position="47"/>
        <end position="66"/>
    </location>
</feature>
<evidence type="ECO:0000313" key="2">
    <source>
        <dbReference type="EMBL" id="ADH91984.1"/>
    </source>
</evidence>
<feature type="transmembrane region" description="Helical" evidence="1">
    <location>
        <begin position="225"/>
        <end position="244"/>
    </location>
</feature>
<feature type="transmembrane region" description="Helical" evidence="1">
    <location>
        <begin position="151"/>
        <end position="171"/>
    </location>
</feature>
<gene>
    <name evidence="2" type="ordered locus">Arch_0223</name>
</gene>
<keyword evidence="1" id="KW-1133">Transmembrane helix</keyword>
<feature type="transmembrane region" description="Helical" evidence="1">
    <location>
        <begin position="202"/>
        <end position="219"/>
    </location>
</feature>
<feature type="transmembrane region" description="Helical" evidence="1">
    <location>
        <begin position="177"/>
        <end position="195"/>
    </location>
</feature>
<dbReference type="STRING" id="644284.Arch_0223"/>
<proteinExistence type="predicted"/>
<keyword evidence="1" id="KW-0812">Transmembrane</keyword>
<evidence type="ECO:0000256" key="1">
    <source>
        <dbReference type="SAM" id="Phobius"/>
    </source>
</evidence>
<reference evidence="2 3" key="1">
    <citation type="journal article" date="2010" name="Stand. Genomic Sci.">
        <title>Complete genome sequence of Arcanobacterium haemolyticum type strain (11018).</title>
        <authorList>
            <person name="Yasawong M."/>
            <person name="Teshima H."/>
            <person name="Lapidus A."/>
            <person name="Nolan M."/>
            <person name="Lucas S."/>
            <person name="Glavina Del Rio T."/>
            <person name="Tice H."/>
            <person name="Cheng J."/>
            <person name="Bruce D."/>
            <person name="Detter C."/>
            <person name="Tapia R."/>
            <person name="Han C."/>
            <person name="Goodwin L."/>
            <person name="Pitluck S."/>
            <person name="Liolios K."/>
            <person name="Ivanova N."/>
            <person name="Mavromatis K."/>
            <person name="Mikhailova N."/>
            <person name="Pati A."/>
            <person name="Chen A."/>
            <person name="Palaniappan K."/>
            <person name="Land M."/>
            <person name="Hauser L."/>
            <person name="Chang Y."/>
            <person name="Jeffries C."/>
            <person name="Rohde M."/>
            <person name="Sikorski J."/>
            <person name="Pukall R."/>
            <person name="Goker M."/>
            <person name="Woyke T."/>
            <person name="Bristow J."/>
            <person name="Eisen J."/>
            <person name="Markowitz V."/>
            <person name="Hugenholtz P."/>
            <person name="Kyrpides N."/>
            <person name="Klenk H."/>
        </authorList>
    </citation>
    <scope>NUCLEOTIDE SEQUENCE [LARGE SCALE GENOMIC DNA]</scope>
    <source>
        <strain evidence="3">ATCC 9345 / DSM 20595 / CCUG 17215 / LMG 16163 / NBRC 15585 / NCTC 8452 / 11018</strain>
    </source>
</reference>
<keyword evidence="3" id="KW-1185">Reference proteome</keyword>